<dbReference type="Gene3D" id="1.20.810.10">
    <property type="entry name" value="Cytochrome Bc1 Complex, Chain C"/>
    <property type="match status" value="1"/>
</dbReference>
<dbReference type="SUPFAM" id="SSF81342">
    <property type="entry name" value="Transmembrane di-heme cytochromes"/>
    <property type="match status" value="1"/>
</dbReference>
<protein>
    <recommendedName>
        <fullName evidence="3">Cytochrome bc1 complex cytochrome b subunit</fullName>
        <ecNumber evidence="2">7.1.1.8</ecNumber>
    </recommendedName>
    <alternativeName>
        <fullName evidence="5">Cytochrome bc1 reductase complex subunit QcrB</fullName>
    </alternativeName>
</protein>
<evidence type="ECO:0000256" key="1">
    <source>
        <dbReference type="ARBA" id="ARBA00001971"/>
    </source>
</evidence>
<name>A0ABP9GWG3_9ACTN</name>
<dbReference type="InterPro" id="IPR005797">
    <property type="entry name" value="Cyt_b/b6_N"/>
</dbReference>
<feature type="transmembrane region" description="Helical" evidence="6">
    <location>
        <begin position="339"/>
        <end position="360"/>
    </location>
</feature>
<evidence type="ECO:0000256" key="6">
    <source>
        <dbReference type="SAM" id="Phobius"/>
    </source>
</evidence>
<feature type="transmembrane region" description="Helical" evidence="6">
    <location>
        <begin position="261"/>
        <end position="287"/>
    </location>
</feature>
<comment type="catalytic activity">
    <reaction evidence="4">
        <text>a quinol + 2 Fe(III)-[cytochrome c](out) = a quinone + 2 Fe(II)-[cytochrome c](out) + 2 H(+)(out)</text>
        <dbReference type="Rhea" id="RHEA:11484"/>
        <dbReference type="Rhea" id="RHEA-COMP:10350"/>
        <dbReference type="Rhea" id="RHEA-COMP:14399"/>
        <dbReference type="ChEBI" id="CHEBI:15378"/>
        <dbReference type="ChEBI" id="CHEBI:24646"/>
        <dbReference type="ChEBI" id="CHEBI:29033"/>
        <dbReference type="ChEBI" id="CHEBI:29034"/>
        <dbReference type="ChEBI" id="CHEBI:132124"/>
        <dbReference type="EC" id="7.1.1.8"/>
    </reaction>
</comment>
<dbReference type="RefSeq" id="WP_345674585.1">
    <property type="nucleotide sequence ID" value="NZ_BAABHS010000004.1"/>
</dbReference>
<keyword evidence="6" id="KW-1133">Transmembrane helix</keyword>
<evidence type="ECO:0000256" key="3">
    <source>
        <dbReference type="ARBA" id="ARBA00016116"/>
    </source>
</evidence>
<evidence type="ECO:0000313" key="9">
    <source>
        <dbReference type="Proteomes" id="UP001500466"/>
    </source>
</evidence>
<keyword evidence="9" id="KW-1185">Reference proteome</keyword>
<dbReference type="PROSITE" id="PS51002">
    <property type="entry name" value="CYTB_NTER"/>
    <property type="match status" value="1"/>
</dbReference>
<evidence type="ECO:0000256" key="2">
    <source>
        <dbReference type="ARBA" id="ARBA00012951"/>
    </source>
</evidence>
<dbReference type="PANTHER" id="PTHR19271">
    <property type="entry name" value="CYTOCHROME B"/>
    <property type="match status" value="1"/>
</dbReference>
<accession>A0ABP9GWG3</accession>
<dbReference type="InterPro" id="IPR016174">
    <property type="entry name" value="Di-haem_cyt_TM"/>
</dbReference>
<keyword evidence="6" id="KW-0472">Membrane</keyword>
<evidence type="ECO:0000256" key="4">
    <source>
        <dbReference type="ARBA" id="ARBA00029351"/>
    </source>
</evidence>
<feature type="transmembrane region" description="Helical" evidence="6">
    <location>
        <begin position="119"/>
        <end position="138"/>
    </location>
</feature>
<dbReference type="InterPro" id="IPR027387">
    <property type="entry name" value="Cytb/b6-like_sf"/>
</dbReference>
<dbReference type="PANTHER" id="PTHR19271:SF16">
    <property type="entry name" value="CYTOCHROME B"/>
    <property type="match status" value="1"/>
</dbReference>
<dbReference type="Pfam" id="PF13631">
    <property type="entry name" value="Cytochrom_B_N_2"/>
    <property type="match status" value="1"/>
</dbReference>
<sequence>MAVHASSAASEEIPDNAATKTVDYFDERLGIYGAAKKNLRKVFPDHWSFMLGEVALYSFIILLLTGVWLTLFFKPSMEEVVYAGSYVPLQGIHMSEAYASTLDISFDIRGGLAIRQIHHWAALIFVSALFVHMFRIFFTGAFRKPREMNWLFGFLLLVLAMVNGFTGYSLPDDLLSGTGLRIAEGVVLAIPLVGTYLQFFLFGGQFPGHDIVPRLFTIHVLLVPAIMVGLVTVHLILVFYQKHTQFPGAGRTNKNVVGLPLLPVYTAKAGGFFFVVFGITALLGGLVQINPIWSYGPYNPGQITAGSQPDWYIGFLEGSLRIMPNWETNLWGHTISWNVLIPSLVVPGVMFTFIAAYPWLEAWVTGDKREHHILDRPRNVPVRTGLGAAWIAMYAVLWIGGGNDIIATHFHLSINSITWTMRVLFFVAPVVAFVVARRIAMALQRRDRDKVLHGRETGVIKKLPHGEFIEVHEPLDAEKLHVLTAHEQHTPAELPPAVDENGVARKLKVGEKLRVRLSRWYFSEQIEKPTAEEYREITSGHGHH</sequence>
<feature type="transmembrane region" description="Helical" evidence="6">
    <location>
        <begin position="54"/>
        <end position="73"/>
    </location>
</feature>
<reference evidence="9" key="1">
    <citation type="journal article" date="2019" name="Int. J. Syst. Evol. Microbiol.">
        <title>The Global Catalogue of Microorganisms (GCM) 10K type strain sequencing project: providing services to taxonomists for standard genome sequencing and annotation.</title>
        <authorList>
            <consortium name="The Broad Institute Genomics Platform"/>
            <consortium name="The Broad Institute Genome Sequencing Center for Infectious Disease"/>
            <person name="Wu L."/>
            <person name="Ma J."/>
        </authorList>
    </citation>
    <scope>NUCLEOTIDE SEQUENCE [LARGE SCALE GENOMIC DNA]</scope>
    <source>
        <strain evidence="9">JCM 17986</strain>
    </source>
</reference>
<feature type="transmembrane region" description="Helical" evidence="6">
    <location>
        <begin position="216"/>
        <end position="240"/>
    </location>
</feature>
<organism evidence="8 9">
    <name type="scientific">Yinghuangia aomiensis</name>
    <dbReference type="NCBI Taxonomy" id="676205"/>
    <lineage>
        <taxon>Bacteria</taxon>
        <taxon>Bacillati</taxon>
        <taxon>Actinomycetota</taxon>
        <taxon>Actinomycetes</taxon>
        <taxon>Kitasatosporales</taxon>
        <taxon>Streptomycetaceae</taxon>
        <taxon>Yinghuangia</taxon>
    </lineage>
</organism>
<feature type="transmembrane region" description="Helical" evidence="6">
    <location>
        <begin position="182"/>
        <end position="204"/>
    </location>
</feature>
<feature type="domain" description="Cytochrome b/b6 N-terminal region profile" evidence="7">
    <location>
        <begin position="21"/>
        <end position="247"/>
    </location>
</feature>
<dbReference type="Proteomes" id="UP001500466">
    <property type="component" value="Unassembled WGS sequence"/>
</dbReference>
<feature type="transmembrane region" description="Helical" evidence="6">
    <location>
        <begin position="419"/>
        <end position="440"/>
    </location>
</feature>
<gene>
    <name evidence="8" type="ORF">GCM10023205_15920</name>
</gene>
<feature type="transmembrane region" description="Helical" evidence="6">
    <location>
        <begin position="380"/>
        <end position="399"/>
    </location>
</feature>
<dbReference type="EC" id="7.1.1.8" evidence="2"/>
<feature type="transmembrane region" description="Helical" evidence="6">
    <location>
        <begin position="150"/>
        <end position="170"/>
    </location>
</feature>
<proteinExistence type="predicted"/>
<comment type="cofactor">
    <cofactor evidence="1">
        <name>heme</name>
        <dbReference type="ChEBI" id="CHEBI:30413"/>
    </cofactor>
</comment>
<comment type="caution">
    <text evidence="8">The sequence shown here is derived from an EMBL/GenBank/DDBJ whole genome shotgun (WGS) entry which is preliminary data.</text>
</comment>
<evidence type="ECO:0000259" key="7">
    <source>
        <dbReference type="PROSITE" id="PS51002"/>
    </source>
</evidence>
<evidence type="ECO:0000313" key="8">
    <source>
        <dbReference type="EMBL" id="GAA4954911.1"/>
    </source>
</evidence>
<dbReference type="EMBL" id="BAABHS010000004">
    <property type="protein sequence ID" value="GAA4954911.1"/>
    <property type="molecule type" value="Genomic_DNA"/>
</dbReference>
<evidence type="ECO:0000256" key="5">
    <source>
        <dbReference type="ARBA" id="ARBA00029568"/>
    </source>
</evidence>
<keyword evidence="6" id="KW-0812">Transmembrane</keyword>